<keyword evidence="6" id="KW-1185">Reference proteome</keyword>
<evidence type="ECO:0000256" key="2">
    <source>
        <dbReference type="ARBA" id="ARBA00023002"/>
    </source>
</evidence>
<dbReference type="InterPro" id="IPR012349">
    <property type="entry name" value="Split_barrel_FMN-bd"/>
</dbReference>
<comment type="similarity">
    <text evidence="1">Belongs to the non-flavoprotein flavin reductase family.</text>
</comment>
<dbReference type="Gene3D" id="2.30.110.10">
    <property type="entry name" value="Electron Transport, Fmn-binding Protein, Chain A"/>
    <property type="match status" value="1"/>
</dbReference>
<dbReference type="GO" id="GO:0016491">
    <property type="term" value="F:oxidoreductase activity"/>
    <property type="evidence" value="ECO:0007669"/>
    <property type="project" value="UniProtKB-KW"/>
</dbReference>
<evidence type="ECO:0000256" key="1">
    <source>
        <dbReference type="ARBA" id="ARBA00008898"/>
    </source>
</evidence>
<feature type="compositionally biased region" description="Low complexity" evidence="3">
    <location>
        <begin position="1"/>
        <end position="20"/>
    </location>
</feature>
<dbReference type="EMBL" id="JBHSDP010000024">
    <property type="protein sequence ID" value="MFC4330847.1"/>
    <property type="molecule type" value="Genomic_DNA"/>
</dbReference>
<protein>
    <submittedName>
        <fullName evidence="5">Flavin reductase family protein</fullName>
        <ecNumber evidence="5">1.-.-.-</ecNumber>
    </submittedName>
</protein>
<feature type="domain" description="Flavin reductase like" evidence="4">
    <location>
        <begin position="27"/>
        <end position="170"/>
    </location>
</feature>
<dbReference type="SUPFAM" id="SSF50475">
    <property type="entry name" value="FMN-binding split barrel"/>
    <property type="match status" value="1"/>
</dbReference>
<dbReference type="PANTHER" id="PTHR30466:SF11">
    <property type="entry name" value="FLAVIN-DEPENDENT MONOOXYGENASE, REDUCTASE SUBUNIT HSAB"/>
    <property type="match status" value="1"/>
</dbReference>
<dbReference type="PANTHER" id="PTHR30466">
    <property type="entry name" value="FLAVIN REDUCTASE"/>
    <property type="match status" value="1"/>
</dbReference>
<name>A0ABV8TJN5_9ACTN</name>
<dbReference type="InterPro" id="IPR002563">
    <property type="entry name" value="Flavin_Rdtase-like_dom"/>
</dbReference>
<keyword evidence="2 5" id="KW-0560">Oxidoreductase</keyword>
<accession>A0ABV8TJN5</accession>
<feature type="region of interest" description="Disordered" evidence="3">
    <location>
        <begin position="1"/>
        <end position="24"/>
    </location>
</feature>
<proteinExistence type="inferred from homology"/>
<evidence type="ECO:0000256" key="3">
    <source>
        <dbReference type="SAM" id="MobiDB-lite"/>
    </source>
</evidence>
<organism evidence="5 6">
    <name type="scientific">Streptomyces andamanensis</name>
    <dbReference type="NCBI Taxonomy" id="1565035"/>
    <lineage>
        <taxon>Bacteria</taxon>
        <taxon>Bacillati</taxon>
        <taxon>Actinomycetota</taxon>
        <taxon>Actinomycetes</taxon>
        <taxon>Kitasatosporales</taxon>
        <taxon>Streptomycetaceae</taxon>
        <taxon>Streptomyces</taxon>
    </lineage>
</organism>
<dbReference type="InterPro" id="IPR050268">
    <property type="entry name" value="NADH-dep_flavin_reductase"/>
</dbReference>
<evidence type="ECO:0000259" key="4">
    <source>
        <dbReference type="SMART" id="SM00903"/>
    </source>
</evidence>
<evidence type="ECO:0000313" key="6">
    <source>
        <dbReference type="Proteomes" id="UP001595824"/>
    </source>
</evidence>
<dbReference type="SMART" id="SM00903">
    <property type="entry name" value="Flavin_Reduct"/>
    <property type="match status" value="1"/>
</dbReference>
<dbReference type="EC" id="1.-.-.-" evidence="5"/>
<dbReference type="Proteomes" id="UP001595824">
    <property type="component" value="Unassembled WGS sequence"/>
</dbReference>
<evidence type="ECO:0000313" key="5">
    <source>
        <dbReference type="EMBL" id="MFC4330847.1"/>
    </source>
</evidence>
<dbReference type="RefSeq" id="WP_381741905.1">
    <property type="nucleotide sequence ID" value="NZ_JBHSDP010000024.1"/>
</dbReference>
<sequence>MADPAPHTTPGTGAAPPADAGTHRETLGHFASGVVVVTAHTPSGPVGFTCQSFASLSLDPPLVSFAVSRTSRTWPLIRDTSAFCVNVLAQEQEDLSTAFARSGGDRFRQVSWTPGHRGAPSLDGACAWIGCDLVHEYEGGDHTIVVGRVASLRADPARDPLVFHRGRYRTLAQPGGRRQDGGVPDPGRGTATGPSSCPAPRHV</sequence>
<comment type="caution">
    <text evidence="5">The sequence shown here is derived from an EMBL/GenBank/DDBJ whole genome shotgun (WGS) entry which is preliminary data.</text>
</comment>
<reference evidence="6" key="1">
    <citation type="journal article" date="2019" name="Int. J. Syst. Evol. Microbiol.">
        <title>The Global Catalogue of Microorganisms (GCM) 10K type strain sequencing project: providing services to taxonomists for standard genome sequencing and annotation.</title>
        <authorList>
            <consortium name="The Broad Institute Genomics Platform"/>
            <consortium name="The Broad Institute Genome Sequencing Center for Infectious Disease"/>
            <person name="Wu L."/>
            <person name="Ma J."/>
        </authorList>
    </citation>
    <scope>NUCLEOTIDE SEQUENCE [LARGE SCALE GENOMIC DNA]</scope>
    <source>
        <strain evidence="6">PCU 347</strain>
    </source>
</reference>
<gene>
    <name evidence="5" type="ORF">ACFPC0_24270</name>
</gene>
<dbReference type="Pfam" id="PF01613">
    <property type="entry name" value="Flavin_Reduct"/>
    <property type="match status" value="1"/>
</dbReference>
<feature type="region of interest" description="Disordered" evidence="3">
    <location>
        <begin position="172"/>
        <end position="203"/>
    </location>
</feature>